<evidence type="ECO:0000256" key="2">
    <source>
        <dbReference type="ARBA" id="ARBA00023125"/>
    </source>
</evidence>
<gene>
    <name evidence="5" type="ORF">KK062_20380</name>
</gene>
<accession>A0AAP2E2Q7</accession>
<dbReference type="Proteomes" id="UP001319080">
    <property type="component" value="Unassembled WGS sequence"/>
</dbReference>
<dbReference type="PANTHER" id="PTHR33204:SF29">
    <property type="entry name" value="TRANSCRIPTIONAL REGULATOR"/>
    <property type="match status" value="1"/>
</dbReference>
<proteinExistence type="predicted"/>
<dbReference type="GO" id="GO:0003677">
    <property type="term" value="F:DNA binding"/>
    <property type="evidence" value="ECO:0007669"/>
    <property type="project" value="UniProtKB-KW"/>
</dbReference>
<sequence length="119" mass="13711">METEQEKSQKKFHHADDCPITSTIDVIGGKWKPPIIWLLLKEPMRFGDIHKSMPGMALKVLSRSLKELETDGIIIRTAFPEIPPRVVYSLSDKGESLREIMKLLSQWSREHIMKLEEVA</sequence>
<protein>
    <submittedName>
        <fullName evidence="5">Helix-turn-helix transcriptional regulator</fullName>
    </submittedName>
</protein>
<organism evidence="5 6">
    <name type="scientific">Dawidia cretensis</name>
    <dbReference type="NCBI Taxonomy" id="2782350"/>
    <lineage>
        <taxon>Bacteria</taxon>
        <taxon>Pseudomonadati</taxon>
        <taxon>Bacteroidota</taxon>
        <taxon>Cytophagia</taxon>
        <taxon>Cytophagales</taxon>
        <taxon>Chryseotaleaceae</taxon>
        <taxon>Dawidia</taxon>
    </lineage>
</organism>
<comment type="caution">
    <text evidence="5">The sequence shown here is derived from an EMBL/GenBank/DDBJ whole genome shotgun (WGS) entry which is preliminary data.</text>
</comment>
<dbReference type="InterPro" id="IPR011991">
    <property type="entry name" value="ArsR-like_HTH"/>
</dbReference>
<name>A0AAP2E2Q7_9BACT</name>
<keyword evidence="1" id="KW-0805">Transcription regulation</keyword>
<dbReference type="PANTHER" id="PTHR33204">
    <property type="entry name" value="TRANSCRIPTIONAL REGULATOR, MARR FAMILY"/>
    <property type="match status" value="1"/>
</dbReference>
<reference evidence="5 6" key="1">
    <citation type="submission" date="2021-05" db="EMBL/GenBank/DDBJ databases">
        <title>A Polyphasic approach of four new species of the genus Ohtaekwangia: Ohtaekwangia histidinii sp. nov., Ohtaekwangia cretensis sp. nov., Ohtaekwangia indiensis sp. nov., Ohtaekwangia reichenbachii sp. nov. from diverse environment.</title>
        <authorList>
            <person name="Octaviana S."/>
        </authorList>
    </citation>
    <scope>NUCLEOTIDE SEQUENCE [LARGE SCALE GENOMIC DNA]</scope>
    <source>
        <strain evidence="5 6">PWU5</strain>
    </source>
</reference>
<dbReference type="Pfam" id="PF01638">
    <property type="entry name" value="HxlR"/>
    <property type="match status" value="1"/>
</dbReference>
<dbReference type="EMBL" id="JAHESE010000024">
    <property type="protein sequence ID" value="MBT1710612.1"/>
    <property type="molecule type" value="Genomic_DNA"/>
</dbReference>
<evidence type="ECO:0000313" key="5">
    <source>
        <dbReference type="EMBL" id="MBT1710612.1"/>
    </source>
</evidence>
<dbReference type="RefSeq" id="WP_254086187.1">
    <property type="nucleotide sequence ID" value="NZ_JAHESE010000024.1"/>
</dbReference>
<dbReference type="PROSITE" id="PS51118">
    <property type="entry name" value="HTH_HXLR"/>
    <property type="match status" value="1"/>
</dbReference>
<dbReference type="SUPFAM" id="SSF46785">
    <property type="entry name" value="Winged helix' DNA-binding domain"/>
    <property type="match status" value="1"/>
</dbReference>
<dbReference type="CDD" id="cd00090">
    <property type="entry name" value="HTH_ARSR"/>
    <property type="match status" value="1"/>
</dbReference>
<evidence type="ECO:0000256" key="1">
    <source>
        <dbReference type="ARBA" id="ARBA00023015"/>
    </source>
</evidence>
<keyword evidence="3" id="KW-0804">Transcription</keyword>
<keyword evidence="2" id="KW-0238">DNA-binding</keyword>
<dbReference type="AlphaFoldDB" id="A0AAP2E2Q7"/>
<dbReference type="Gene3D" id="1.10.10.10">
    <property type="entry name" value="Winged helix-like DNA-binding domain superfamily/Winged helix DNA-binding domain"/>
    <property type="match status" value="1"/>
</dbReference>
<feature type="domain" description="HTH hxlR-type" evidence="4">
    <location>
        <begin position="18"/>
        <end position="116"/>
    </location>
</feature>
<evidence type="ECO:0000259" key="4">
    <source>
        <dbReference type="PROSITE" id="PS51118"/>
    </source>
</evidence>
<evidence type="ECO:0000313" key="6">
    <source>
        <dbReference type="Proteomes" id="UP001319080"/>
    </source>
</evidence>
<dbReference type="GO" id="GO:0006355">
    <property type="term" value="P:regulation of DNA-templated transcription"/>
    <property type="evidence" value="ECO:0007669"/>
    <property type="project" value="UniProtKB-ARBA"/>
</dbReference>
<dbReference type="InterPro" id="IPR002577">
    <property type="entry name" value="HTH_HxlR"/>
</dbReference>
<dbReference type="InterPro" id="IPR036390">
    <property type="entry name" value="WH_DNA-bd_sf"/>
</dbReference>
<dbReference type="InterPro" id="IPR036388">
    <property type="entry name" value="WH-like_DNA-bd_sf"/>
</dbReference>
<evidence type="ECO:0000256" key="3">
    <source>
        <dbReference type="ARBA" id="ARBA00023163"/>
    </source>
</evidence>
<keyword evidence="6" id="KW-1185">Reference proteome</keyword>